<evidence type="ECO:0000313" key="4">
    <source>
        <dbReference type="Proteomes" id="UP000036958"/>
    </source>
</evidence>
<dbReference type="PROSITE" id="PS50968">
    <property type="entry name" value="BIOTINYL_LIPOYL"/>
    <property type="match status" value="1"/>
</dbReference>
<dbReference type="STRING" id="1409788.NC99_07220"/>
<dbReference type="RefSeq" id="WP_053179814.1">
    <property type="nucleotide sequence ID" value="NZ_LGIA01000026.1"/>
</dbReference>
<dbReference type="AlphaFoldDB" id="A0A0L8VE59"/>
<dbReference type="EMBL" id="LGIA01000026">
    <property type="protein sequence ID" value="KOH46472.1"/>
    <property type="molecule type" value="Genomic_DNA"/>
</dbReference>
<comment type="caution">
    <text evidence="3">The sequence shown here is derived from an EMBL/GenBank/DDBJ whole genome shotgun (WGS) entry which is preliminary data.</text>
</comment>
<dbReference type="Pfam" id="PF00364">
    <property type="entry name" value="Biotin_lipoyl"/>
    <property type="match status" value="1"/>
</dbReference>
<dbReference type="CDD" id="cd06850">
    <property type="entry name" value="biotinyl_domain"/>
    <property type="match status" value="1"/>
</dbReference>
<reference evidence="4" key="1">
    <citation type="submission" date="2015-07" db="EMBL/GenBank/DDBJ databases">
        <title>Genome sequencing of Sunxiuqinia dokdonensis strain SK.</title>
        <authorList>
            <person name="Ahn S."/>
            <person name="Kim B.-C."/>
        </authorList>
    </citation>
    <scope>NUCLEOTIDE SEQUENCE [LARGE SCALE GENOMIC DNA]</scope>
    <source>
        <strain evidence="4">SK</strain>
    </source>
</reference>
<evidence type="ECO:0000256" key="1">
    <source>
        <dbReference type="ARBA" id="ARBA00023267"/>
    </source>
</evidence>
<dbReference type="SUPFAM" id="SSF51230">
    <property type="entry name" value="Single hybrid motif"/>
    <property type="match status" value="1"/>
</dbReference>
<dbReference type="InterPro" id="IPR050709">
    <property type="entry name" value="Biotin_Carboxyl_Carrier/Decarb"/>
</dbReference>
<dbReference type="InterPro" id="IPR001882">
    <property type="entry name" value="Biotin_BS"/>
</dbReference>
<dbReference type="InterPro" id="IPR000089">
    <property type="entry name" value="Biotin_lipoyl"/>
</dbReference>
<keyword evidence="4" id="KW-1185">Reference proteome</keyword>
<keyword evidence="1" id="KW-0092">Biotin</keyword>
<dbReference type="PANTHER" id="PTHR45266">
    <property type="entry name" value="OXALOACETATE DECARBOXYLASE ALPHA CHAIN"/>
    <property type="match status" value="1"/>
</dbReference>
<sequence length="141" mass="15442">MKKFKFTISGDEYDVHIQDIEENIATLEVNGTKYQVTIQGEVKSTKTPKLVRKPVVQLPGEGLIKKQQSSGGMAVKAPLPGTIFKMNVAVGDQVKTGDKLLVMEAMKMENQILAEKDGQISVIKVKEGDAVLQDDVLLEIS</sequence>
<organism evidence="3 4">
    <name type="scientific">Sunxiuqinia dokdonensis</name>
    <dbReference type="NCBI Taxonomy" id="1409788"/>
    <lineage>
        <taxon>Bacteria</taxon>
        <taxon>Pseudomonadati</taxon>
        <taxon>Bacteroidota</taxon>
        <taxon>Bacteroidia</taxon>
        <taxon>Marinilabiliales</taxon>
        <taxon>Prolixibacteraceae</taxon>
        <taxon>Sunxiuqinia</taxon>
    </lineage>
</organism>
<name>A0A0L8VE59_9BACT</name>
<evidence type="ECO:0000259" key="2">
    <source>
        <dbReference type="PROSITE" id="PS50968"/>
    </source>
</evidence>
<dbReference type="Proteomes" id="UP000036958">
    <property type="component" value="Unassembled WGS sequence"/>
</dbReference>
<dbReference type="PANTHER" id="PTHR45266:SF3">
    <property type="entry name" value="OXALOACETATE DECARBOXYLASE ALPHA CHAIN"/>
    <property type="match status" value="1"/>
</dbReference>
<dbReference type="OrthoDB" id="9812676at2"/>
<dbReference type="InterPro" id="IPR011053">
    <property type="entry name" value="Single_hybrid_motif"/>
</dbReference>
<dbReference type="FunFam" id="2.40.50.100:FF:000003">
    <property type="entry name" value="Acetyl-CoA carboxylase biotin carboxyl carrier protein"/>
    <property type="match status" value="1"/>
</dbReference>
<gene>
    <name evidence="3" type="ORF">NC99_07220</name>
</gene>
<dbReference type="Gene3D" id="2.40.50.100">
    <property type="match status" value="1"/>
</dbReference>
<dbReference type="PROSITE" id="PS00188">
    <property type="entry name" value="BIOTIN"/>
    <property type="match status" value="1"/>
</dbReference>
<accession>A0A0L8VE59</accession>
<feature type="domain" description="Lipoyl-binding" evidence="2">
    <location>
        <begin position="64"/>
        <end position="141"/>
    </location>
</feature>
<evidence type="ECO:0000313" key="3">
    <source>
        <dbReference type="EMBL" id="KOH46472.1"/>
    </source>
</evidence>
<protein>
    <submittedName>
        <fullName evidence="3">Biofilm PGA synthesis protein PgaD</fullName>
    </submittedName>
</protein>
<proteinExistence type="predicted"/>